<name>A0A2T0MIU7_9FLAO</name>
<dbReference type="Proteomes" id="UP000237640">
    <property type="component" value="Unassembled WGS sequence"/>
</dbReference>
<sequence>MAPNGLGYEQLSDLAVNFISTHQTENPRGFSEVGENKQLLIAIVVCSFIQLLILIFNHFIIIFEHI</sequence>
<keyword evidence="1" id="KW-0812">Transmembrane</keyword>
<protein>
    <submittedName>
        <fullName evidence="2">Uncharacterized protein</fullName>
    </submittedName>
</protein>
<feature type="transmembrane region" description="Helical" evidence="1">
    <location>
        <begin position="39"/>
        <end position="63"/>
    </location>
</feature>
<keyword evidence="1" id="KW-1133">Transmembrane helix</keyword>
<accession>A0A2T0MIU7</accession>
<gene>
    <name evidence="2" type="ORF">CLV81_1509</name>
</gene>
<reference evidence="2 3" key="1">
    <citation type="submission" date="2018-03" db="EMBL/GenBank/DDBJ databases">
        <title>Genomic Encyclopedia of Archaeal and Bacterial Type Strains, Phase II (KMG-II): from individual species to whole genera.</title>
        <authorList>
            <person name="Goeker M."/>
        </authorList>
    </citation>
    <scope>NUCLEOTIDE SEQUENCE [LARGE SCALE GENOMIC DNA]</scope>
    <source>
        <strain evidence="2 3">DSM 25027</strain>
    </source>
</reference>
<dbReference type="AlphaFoldDB" id="A0A2T0MIU7"/>
<comment type="caution">
    <text evidence="2">The sequence shown here is derived from an EMBL/GenBank/DDBJ whole genome shotgun (WGS) entry which is preliminary data.</text>
</comment>
<evidence type="ECO:0000256" key="1">
    <source>
        <dbReference type="SAM" id="Phobius"/>
    </source>
</evidence>
<keyword evidence="1" id="KW-0472">Membrane</keyword>
<organism evidence="2 3">
    <name type="scientific">Flagellimonas meridianipacifica</name>
    <dbReference type="NCBI Taxonomy" id="1080225"/>
    <lineage>
        <taxon>Bacteria</taxon>
        <taxon>Pseudomonadati</taxon>
        <taxon>Bacteroidota</taxon>
        <taxon>Flavobacteriia</taxon>
        <taxon>Flavobacteriales</taxon>
        <taxon>Flavobacteriaceae</taxon>
        <taxon>Flagellimonas</taxon>
    </lineage>
</organism>
<keyword evidence="3" id="KW-1185">Reference proteome</keyword>
<dbReference type="EMBL" id="PVYX01000001">
    <property type="protein sequence ID" value="PRX57504.1"/>
    <property type="molecule type" value="Genomic_DNA"/>
</dbReference>
<evidence type="ECO:0000313" key="3">
    <source>
        <dbReference type="Proteomes" id="UP000237640"/>
    </source>
</evidence>
<proteinExistence type="predicted"/>
<evidence type="ECO:0000313" key="2">
    <source>
        <dbReference type="EMBL" id="PRX57504.1"/>
    </source>
</evidence>